<evidence type="ECO:0000313" key="3">
    <source>
        <dbReference type="Proteomes" id="UP000637578"/>
    </source>
</evidence>
<keyword evidence="3" id="KW-1185">Reference proteome</keyword>
<reference evidence="2" key="2">
    <citation type="submission" date="2020-09" db="EMBL/GenBank/DDBJ databases">
        <authorList>
            <person name="Sun Q."/>
            <person name="Zhou Y."/>
        </authorList>
    </citation>
    <scope>NUCLEOTIDE SEQUENCE</scope>
    <source>
        <strain evidence="2">CGMCC 4.5737</strain>
    </source>
</reference>
<protein>
    <submittedName>
        <fullName evidence="2">Uncharacterized protein</fullName>
    </submittedName>
</protein>
<proteinExistence type="predicted"/>
<name>A0A8J3CHG2_9PSEU</name>
<accession>A0A8J3CHG2</accession>
<keyword evidence="1" id="KW-0812">Transmembrane</keyword>
<evidence type="ECO:0000256" key="1">
    <source>
        <dbReference type="SAM" id="Phobius"/>
    </source>
</evidence>
<dbReference type="Proteomes" id="UP000637578">
    <property type="component" value="Unassembled WGS sequence"/>
</dbReference>
<keyword evidence="1" id="KW-1133">Transmembrane helix</keyword>
<feature type="transmembrane region" description="Helical" evidence="1">
    <location>
        <begin position="6"/>
        <end position="27"/>
    </location>
</feature>
<dbReference type="AlphaFoldDB" id="A0A8J3CHG2"/>
<organism evidence="2 3">
    <name type="scientific">Longimycelium tulufanense</name>
    <dbReference type="NCBI Taxonomy" id="907463"/>
    <lineage>
        <taxon>Bacteria</taxon>
        <taxon>Bacillati</taxon>
        <taxon>Actinomycetota</taxon>
        <taxon>Actinomycetes</taxon>
        <taxon>Pseudonocardiales</taxon>
        <taxon>Pseudonocardiaceae</taxon>
        <taxon>Longimycelium</taxon>
    </lineage>
</organism>
<dbReference type="RefSeq" id="WP_229686603.1">
    <property type="nucleotide sequence ID" value="NZ_BMMK01000022.1"/>
</dbReference>
<keyword evidence="1" id="KW-0472">Membrane</keyword>
<reference evidence="2" key="1">
    <citation type="journal article" date="2014" name="Int. J. Syst. Evol. Microbiol.">
        <title>Complete genome sequence of Corynebacterium casei LMG S-19264T (=DSM 44701T), isolated from a smear-ripened cheese.</title>
        <authorList>
            <consortium name="US DOE Joint Genome Institute (JGI-PGF)"/>
            <person name="Walter F."/>
            <person name="Albersmeier A."/>
            <person name="Kalinowski J."/>
            <person name="Ruckert C."/>
        </authorList>
    </citation>
    <scope>NUCLEOTIDE SEQUENCE</scope>
    <source>
        <strain evidence="2">CGMCC 4.5737</strain>
    </source>
</reference>
<sequence length="165" mass="17101">MVKGTWVRWAWPPVVAGVVAVATVVVLRPPPEPDRVPVEVGVERAVGGVAVPPPDRDGPVVEVPGRVTTSPGCLVVHTPRGQQFRAVGPRAAELVRYQAWASPVAAYPVRVRGQVVAETTEPAVAGCPGRALRVLEVSPAVEVLAALVLGGDVGATGETEFGEKA</sequence>
<evidence type="ECO:0000313" key="2">
    <source>
        <dbReference type="EMBL" id="GGM67947.1"/>
    </source>
</evidence>
<gene>
    <name evidence="2" type="ORF">GCM10012275_43150</name>
</gene>
<dbReference type="EMBL" id="BMMK01000022">
    <property type="protein sequence ID" value="GGM67947.1"/>
    <property type="molecule type" value="Genomic_DNA"/>
</dbReference>
<comment type="caution">
    <text evidence="2">The sequence shown here is derived from an EMBL/GenBank/DDBJ whole genome shotgun (WGS) entry which is preliminary data.</text>
</comment>